<dbReference type="NCBIfam" id="TIGR03026">
    <property type="entry name" value="NDP-sugDHase"/>
    <property type="match status" value="1"/>
</dbReference>
<name>A0ABY7UNE0_9CORY</name>
<dbReference type="SUPFAM" id="SSF51735">
    <property type="entry name" value="NAD(P)-binding Rossmann-fold domains"/>
    <property type="match status" value="1"/>
</dbReference>
<dbReference type="EMBL" id="CP063194">
    <property type="protein sequence ID" value="WCZ39360.1"/>
    <property type="molecule type" value="Genomic_DNA"/>
</dbReference>
<dbReference type="InterPro" id="IPR028359">
    <property type="entry name" value="UDP_ManNAc/GlcNAc_DH"/>
</dbReference>
<dbReference type="InterPro" id="IPR001732">
    <property type="entry name" value="UDP-Glc/GDP-Man_DH_N"/>
</dbReference>
<dbReference type="InterPro" id="IPR036291">
    <property type="entry name" value="NAD(P)-bd_dom_sf"/>
</dbReference>
<dbReference type="InterPro" id="IPR017476">
    <property type="entry name" value="UDP-Glc/GDP-Man"/>
</dbReference>
<evidence type="ECO:0000313" key="5">
    <source>
        <dbReference type="EMBL" id="WCZ39360.1"/>
    </source>
</evidence>
<dbReference type="EC" id="1.1.1.136" evidence="5"/>
<dbReference type="Pfam" id="PF03721">
    <property type="entry name" value="UDPG_MGDP_dh_N"/>
    <property type="match status" value="1"/>
</dbReference>
<keyword evidence="6" id="KW-1185">Reference proteome</keyword>
<proteinExistence type="inferred from homology"/>
<dbReference type="InterPro" id="IPR014027">
    <property type="entry name" value="UDP-Glc/GDP-Man_DH_C"/>
</dbReference>
<reference evidence="5 6" key="1">
    <citation type="submission" date="2020-10" db="EMBL/GenBank/DDBJ databases">
        <title>Complete genome sequence of Corynebacterium jeddahense DSM 45997, type strain of Corynebacterium jeddahense.</title>
        <authorList>
            <person name="Busche T."/>
            <person name="Kalinowski J."/>
            <person name="Ruckert C."/>
        </authorList>
    </citation>
    <scope>NUCLEOTIDE SEQUENCE [LARGE SCALE GENOMIC DNA]</scope>
    <source>
        <strain evidence="5 6">DSM 45997</strain>
    </source>
</reference>
<organism evidence="5 6">
    <name type="scientific">Corynebacterium jeddahense</name>
    <dbReference type="NCBI Taxonomy" id="1414719"/>
    <lineage>
        <taxon>Bacteria</taxon>
        <taxon>Bacillati</taxon>
        <taxon>Actinomycetota</taxon>
        <taxon>Actinomycetes</taxon>
        <taxon>Mycobacteriales</taxon>
        <taxon>Corynebacteriaceae</taxon>
        <taxon>Corynebacterium</taxon>
    </lineage>
</organism>
<keyword evidence="2" id="KW-0520">NAD</keyword>
<dbReference type="RefSeq" id="WP_232297768.1">
    <property type="nucleotide sequence ID" value="NZ_CBYN010000132.1"/>
</dbReference>
<comment type="similarity">
    <text evidence="3">Belongs to the UDP-glucose/GDP-mannose dehydrogenase family.</text>
</comment>
<gene>
    <name evidence="5" type="primary">wbpA</name>
    <name evidence="5" type="ORF">CJEDD_08860</name>
</gene>
<dbReference type="InterPro" id="IPR014026">
    <property type="entry name" value="UDP-Glc/GDP-Man_DH_dimer"/>
</dbReference>
<evidence type="ECO:0000256" key="1">
    <source>
        <dbReference type="ARBA" id="ARBA00023002"/>
    </source>
</evidence>
<dbReference type="PIRSF" id="PIRSF500136">
    <property type="entry name" value="UDP_ManNAc_DH"/>
    <property type="match status" value="1"/>
</dbReference>
<dbReference type="InterPro" id="IPR008927">
    <property type="entry name" value="6-PGluconate_DH-like_C_sf"/>
</dbReference>
<dbReference type="PANTHER" id="PTHR43491">
    <property type="entry name" value="UDP-N-ACETYL-D-MANNOSAMINE DEHYDROGENASE"/>
    <property type="match status" value="1"/>
</dbReference>
<protein>
    <submittedName>
        <fullName evidence="5">UDP-N-acetyl-D-glucosamine 6-dehydrogenase</fullName>
        <ecNumber evidence="5">1.1.1.136</ecNumber>
    </submittedName>
</protein>
<evidence type="ECO:0000256" key="3">
    <source>
        <dbReference type="PIRNR" id="PIRNR000124"/>
    </source>
</evidence>
<dbReference type="GO" id="GO:0047004">
    <property type="term" value="F:UDP-N-acetylglucosamine 6-dehydrogenase activity"/>
    <property type="evidence" value="ECO:0007669"/>
    <property type="project" value="UniProtKB-EC"/>
</dbReference>
<feature type="domain" description="UDP-glucose/GDP-mannose dehydrogenase C-terminal" evidence="4">
    <location>
        <begin position="316"/>
        <end position="415"/>
    </location>
</feature>
<dbReference type="InterPro" id="IPR036220">
    <property type="entry name" value="UDP-Glc/GDP-Man_DH_C_sf"/>
</dbReference>
<dbReference type="SUPFAM" id="SSF52413">
    <property type="entry name" value="UDP-glucose/GDP-mannose dehydrogenase C-terminal domain"/>
    <property type="match status" value="1"/>
</dbReference>
<dbReference type="SMART" id="SM00984">
    <property type="entry name" value="UDPG_MGDP_dh_C"/>
    <property type="match status" value="1"/>
</dbReference>
<dbReference type="SUPFAM" id="SSF48179">
    <property type="entry name" value="6-phosphogluconate dehydrogenase C-terminal domain-like"/>
    <property type="match status" value="1"/>
</dbReference>
<evidence type="ECO:0000256" key="2">
    <source>
        <dbReference type="ARBA" id="ARBA00023027"/>
    </source>
</evidence>
<accession>A0ABY7UNE0</accession>
<dbReference type="PANTHER" id="PTHR43491:SF1">
    <property type="entry name" value="UDP-N-ACETYL-D-MANNOSAMINE DEHYDROGENASE"/>
    <property type="match status" value="1"/>
</dbReference>
<sequence>MRATTAINVSVIGLGYIGLPTAAFFANAGQQVLGIDTDPRIVDSVNDGVTPFDEPGFAALLQHVVDEGLLRASATLEAADAFVIAVPTPVRKDHRLDDRYIRSAVSSIARVIQGGELVVLESTSPPGTTSEMAKYLLSLRPDLTLESGKENSVYFAYCPERVIPGGIMREMASNDRVIGGLNSASLERARNLYKTFVNGSILGTDAKTAEMAKLTENSYRDVNIAFANELSLICAENGVDVWELIELANHHPRVNILEPGPGVGGHCIAVDPWFIVSSTKQARLIEMARRVNDAKPDFVVRRVEDSIASTSAKTVAILGLTFKANVEDLRESPALAIAETLTSDHPDVHFLIVEPHVEVLPGTLGSHSNADLVDLSAIEEGCEIIVLLVDHDEFLEPVSDLNDKVILDFKGVWSS</sequence>
<dbReference type="NCBIfam" id="NF008286">
    <property type="entry name" value="PRK11064.1"/>
    <property type="match status" value="1"/>
</dbReference>
<evidence type="ECO:0000313" key="6">
    <source>
        <dbReference type="Proteomes" id="UP001218071"/>
    </source>
</evidence>
<dbReference type="PIRSF" id="PIRSF000124">
    <property type="entry name" value="UDPglc_GDPman_dh"/>
    <property type="match status" value="1"/>
</dbReference>
<dbReference type="Pfam" id="PF00984">
    <property type="entry name" value="UDPG_MGDP_dh"/>
    <property type="match status" value="1"/>
</dbReference>
<keyword evidence="1 5" id="KW-0560">Oxidoreductase</keyword>
<dbReference type="Gene3D" id="3.40.50.720">
    <property type="entry name" value="NAD(P)-binding Rossmann-like Domain"/>
    <property type="match status" value="2"/>
</dbReference>
<evidence type="ECO:0000259" key="4">
    <source>
        <dbReference type="SMART" id="SM00984"/>
    </source>
</evidence>
<dbReference type="Proteomes" id="UP001218071">
    <property type="component" value="Chromosome"/>
</dbReference>
<dbReference type="Pfam" id="PF03720">
    <property type="entry name" value="UDPG_MGDP_dh_C"/>
    <property type="match status" value="1"/>
</dbReference>